<dbReference type="PROSITE" id="PS50294">
    <property type="entry name" value="WD_REPEATS_REGION"/>
    <property type="match status" value="2"/>
</dbReference>
<comment type="caution">
    <text evidence="14">The sequence shown here is derived from an EMBL/GenBank/DDBJ whole genome shotgun (WGS) entry which is preliminary data.</text>
</comment>
<evidence type="ECO:0000256" key="4">
    <source>
        <dbReference type="ARBA" id="ARBA00021236"/>
    </source>
</evidence>
<evidence type="ECO:0000256" key="10">
    <source>
        <dbReference type="ARBA" id="ARBA00022927"/>
    </source>
</evidence>
<feature type="compositionally biased region" description="Low complexity" evidence="13">
    <location>
        <begin position="1002"/>
        <end position="1024"/>
    </location>
</feature>
<keyword evidence="9" id="KW-0931">ER-Golgi transport</keyword>
<dbReference type="Proteomes" id="UP000317494">
    <property type="component" value="Unassembled WGS sequence"/>
</dbReference>
<feature type="compositionally biased region" description="Pro residues" evidence="13">
    <location>
        <begin position="1116"/>
        <end position="1132"/>
    </location>
</feature>
<keyword evidence="10" id="KW-0653">Protein transport</keyword>
<evidence type="ECO:0000256" key="13">
    <source>
        <dbReference type="SAM" id="MobiDB-lite"/>
    </source>
</evidence>
<dbReference type="GO" id="GO:0007029">
    <property type="term" value="P:endoplasmic reticulum organization"/>
    <property type="evidence" value="ECO:0007669"/>
    <property type="project" value="TreeGrafter"/>
</dbReference>
<keyword evidence="6 12" id="KW-0853">WD repeat</keyword>
<name>A0A507CJQ8_9FUNG</name>
<keyword evidence="7" id="KW-0677">Repeat</keyword>
<dbReference type="Pfam" id="PF00400">
    <property type="entry name" value="WD40"/>
    <property type="match status" value="2"/>
</dbReference>
<dbReference type="GO" id="GO:0070971">
    <property type="term" value="C:endoplasmic reticulum exit site"/>
    <property type="evidence" value="ECO:0007669"/>
    <property type="project" value="TreeGrafter"/>
</dbReference>
<reference evidence="14 15" key="1">
    <citation type="journal article" date="2019" name="Sci. Rep.">
        <title>Comparative genomics of chytrid fungi reveal insights into the obligate biotrophic and pathogenic lifestyle of Synchytrium endobioticum.</title>
        <authorList>
            <person name="van de Vossenberg B.T.L.H."/>
            <person name="Warris S."/>
            <person name="Nguyen H.D.T."/>
            <person name="van Gent-Pelzer M.P.E."/>
            <person name="Joly D.L."/>
            <person name="van de Geest H.C."/>
            <person name="Bonants P.J.M."/>
            <person name="Smith D.S."/>
            <person name="Levesque C.A."/>
            <person name="van der Lee T.A.J."/>
        </authorList>
    </citation>
    <scope>NUCLEOTIDE SEQUENCE [LARGE SCALE GENOMIC DNA]</scope>
    <source>
        <strain evidence="14 15">MB42</strain>
    </source>
</reference>
<dbReference type="PROSITE" id="PS50082">
    <property type="entry name" value="WD_REPEATS_2"/>
    <property type="match status" value="3"/>
</dbReference>
<evidence type="ECO:0000256" key="12">
    <source>
        <dbReference type="PROSITE-ProRule" id="PRU00221"/>
    </source>
</evidence>
<feature type="region of interest" description="Disordered" evidence="13">
    <location>
        <begin position="1066"/>
        <end position="1247"/>
    </location>
</feature>
<evidence type="ECO:0000256" key="7">
    <source>
        <dbReference type="ARBA" id="ARBA00022737"/>
    </source>
</evidence>
<dbReference type="InterPro" id="IPR036322">
    <property type="entry name" value="WD40_repeat_dom_sf"/>
</dbReference>
<feature type="compositionally biased region" description="Low complexity" evidence="13">
    <location>
        <begin position="1162"/>
        <end position="1174"/>
    </location>
</feature>
<feature type="compositionally biased region" description="Low complexity" evidence="13">
    <location>
        <begin position="1471"/>
        <end position="1480"/>
    </location>
</feature>
<dbReference type="PROSITE" id="PS00678">
    <property type="entry name" value="WD_REPEATS_1"/>
    <property type="match status" value="1"/>
</dbReference>
<evidence type="ECO:0000313" key="14">
    <source>
        <dbReference type="EMBL" id="TPX39868.1"/>
    </source>
</evidence>
<feature type="compositionally biased region" description="Low complexity" evidence="13">
    <location>
        <begin position="1099"/>
        <end position="1115"/>
    </location>
</feature>
<evidence type="ECO:0000256" key="2">
    <source>
        <dbReference type="ARBA" id="ARBA00009358"/>
    </source>
</evidence>
<dbReference type="GO" id="GO:0090110">
    <property type="term" value="P:COPII-coated vesicle cargo loading"/>
    <property type="evidence" value="ECO:0007669"/>
    <property type="project" value="TreeGrafter"/>
</dbReference>
<dbReference type="STRING" id="286115.A0A507CJQ8"/>
<sequence length="1495" mass="160881">MKLRRISRTSTIAWSPGNHPPLIATGTVAGALDASFSTTTELELWDLDLGNSSMPAGGSMSRLAGAKGHVRFNRLAWGSYGSAKPHGIIAGGMEDGQLDLWDPDILLSQSQTPPDQQQDPLILQTAAHTGPVRGLDFNPSQPNLLASAATDGEIFVWDLTNPTRPYSPGNRSARLEDITALSWNRHAAHIMATSSNNGYTVVWDLRNKREVTQLRHLGSGPGGRVPVSGVAWNPDVATQIVTAGDDDISPVILIWDLRNSRAPEKQLMGHSKGILSVSWCPRDSDLLMSSAKDNRTLVWNPSTGDVIGELEQSANWGFDLQWCTRNPDLVAVASFDGKVVVHSLQGTSSDEDILPPSQKTSPTDPFAPAYHQISDQGASSETKFHLAQPPKWMRRPVGATWAFGGRLVTFSKSHTTAPLQPGERRTQPVSIRIVASDPQFAHRLDELDKAMGDAAQKEDYIAFCQGRSADVARNDTDVWKFLRLMFESDARERALTYLGFSRKDVGGEAFRDLVKKLKISLDDDGFLGVYTNSAAPIVPENAKHTSPLAVSPINAEVSPVNEANGVSGLFTESNDDLGIQPAESSSTVPPKPFKLYASTVPSKNEEADVDSLISRAVLLGNYSVAVQACMAVYRYADAMVLAVCGGPDLVAKARDEYFARTRDSKSYMRVLQGVTSSDLKDVVENAGLGESANEPGWKEILALICMYAKPEEFATLFGILGGRLEGIYMYSGTSNVSIPKKASDQIQQERASAAVLCYLSAGNLSRLVEIWASNMAEEEHEYLSAPDASRYSAHLAALQSLIEKVTMYRRAASFIDTEFSSQPSTFKLSLLYDLYADFAEQACAQGRINLAWRFVILIPEGFNASHNRNSKHADKLHYLKDRLYRSGAISSALEAQEPTIPYVFDDVIGRALEAESKANYNSYAAEAVVNTVANQYLDGQQQQYYGGNVEYNSSRNNQYGYNTTASTMPGYNSAASTIPQQQQQWAQPATTSKPAYYGQLPQVQAPPQTTQPQQIHQQPQYGYSQPPPTATMVQAPQPVNSAYQQGALPPSAQKIAPASGFNDLPPGFVSVDSRRSTSKPSGGYTPGFGQHANQMMAGQQIPPTTPQQQPWTATSQPPPPMSNSNMVPPPPTMNSISTMSAPPTMNTTMSNTNPGAPPPTMSQSWSQQAAQQQSLPPPPNAFKPPTPAPPPAAARPTLPLVNPPSAQGIAPSSAVNSPAPLRASQPTPPPPTAASSRHPPGDRSHILPQHMPILNGLGRLMGLMKQLPGPHGKRVAEDTEKRLNTLFDQLNNNDHKPEVTEKLVSLVSALDSKDFAASREIYSDVLARTTSALGLDLSWVPAIKRLIERAAETHGHLAAGVTPGGIGGPGGPGMIPHPPIPLQQPGGIMHPPPSRGVTPTPMHGAAMPPQQPGGIMHPPPSRGVTPTPMHGAAMPPQQPGGIMHPPPTRGVMPTPMHGAAMPPQQSGMMAPPRTQQQYQQGPPPQGPPSQGYGPR</sequence>
<feature type="repeat" description="WD" evidence="12">
    <location>
        <begin position="171"/>
        <end position="213"/>
    </location>
</feature>
<feature type="region of interest" description="Disordered" evidence="13">
    <location>
        <begin position="346"/>
        <end position="383"/>
    </location>
</feature>
<dbReference type="Gene3D" id="1.25.40.1030">
    <property type="match status" value="1"/>
</dbReference>
<feature type="compositionally biased region" description="Low complexity" evidence="13">
    <location>
        <begin position="1142"/>
        <end position="1154"/>
    </location>
</feature>
<dbReference type="GO" id="GO:0015031">
    <property type="term" value="P:protein transport"/>
    <property type="evidence" value="ECO:0007669"/>
    <property type="project" value="UniProtKB-KW"/>
</dbReference>
<dbReference type="GO" id="GO:0005198">
    <property type="term" value="F:structural molecule activity"/>
    <property type="evidence" value="ECO:0007669"/>
    <property type="project" value="TreeGrafter"/>
</dbReference>
<evidence type="ECO:0000256" key="8">
    <source>
        <dbReference type="ARBA" id="ARBA00022824"/>
    </source>
</evidence>
<dbReference type="PANTHER" id="PTHR13923:SF11">
    <property type="entry name" value="SECRETORY 31, ISOFORM D"/>
    <property type="match status" value="1"/>
</dbReference>
<feature type="region of interest" description="Disordered" evidence="13">
    <location>
        <begin position="1002"/>
        <end position="1034"/>
    </location>
</feature>
<comment type="function">
    <text evidence="11">Component of the coat protein complex II (COPII) which promotes the formation of transport vesicles from the endoplasmic reticulum (ER). The coat has two main functions, the physical deformation of the endoplasmic reticulum membrane into vesicles and the selection of cargo molecules.</text>
</comment>
<dbReference type="Gene3D" id="1.20.940.10">
    <property type="entry name" value="Functional domain of the splicing factor Prp18"/>
    <property type="match status" value="1"/>
</dbReference>
<accession>A0A507CJQ8</accession>
<organism evidence="14 15">
    <name type="scientific">Synchytrium endobioticum</name>
    <dbReference type="NCBI Taxonomy" id="286115"/>
    <lineage>
        <taxon>Eukaryota</taxon>
        <taxon>Fungi</taxon>
        <taxon>Fungi incertae sedis</taxon>
        <taxon>Chytridiomycota</taxon>
        <taxon>Chytridiomycota incertae sedis</taxon>
        <taxon>Chytridiomycetes</taxon>
        <taxon>Synchytriales</taxon>
        <taxon>Synchytriaceae</taxon>
        <taxon>Synchytrium</taxon>
    </lineage>
</organism>
<dbReference type="PANTHER" id="PTHR13923">
    <property type="entry name" value="SEC31-RELATED PROTEIN"/>
    <property type="match status" value="1"/>
</dbReference>
<dbReference type="InterPro" id="IPR015943">
    <property type="entry name" value="WD40/YVTN_repeat-like_dom_sf"/>
</dbReference>
<proteinExistence type="inferred from homology"/>
<evidence type="ECO:0000256" key="6">
    <source>
        <dbReference type="ARBA" id="ARBA00022574"/>
    </source>
</evidence>
<feature type="repeat" description="WD" evidence="12">
    <location>
        <begin position="125"/>
        <end position="167"/>
    </location>
</feature>
<evidence type="ECO:0000256" key="1">
    <source>
        <dbReference type="ARBA" id="ARBA00004240"/>
    </source>
</evidence>
<dbReference type="InterPro" id="IPR001680">
    <property type="entry name" value="WD40_rpt"/>
</dbReference>
<dbReference type="Gene3D" id="2.130.10.10">
    <property type="entry name" value="YVTN repeat-like/Quinoprotein amine dehydrogenase"/>
    <property type="match status" value="1"/>
</dbReference>
<feature type="compositionally biased region" description="Pro residues" evidence="13">
    <location>
        <begin position="1175"/>
        <end position="1193"/>
    </location>
</feature>
<protein>
    <recommendedName>
        <fullName evidence="4">Protein transport protein SEC31</fullName>
    </recommendedName>
    <alternativeName>
        <fullName evidence="3">Protein transport protein sec31</fullName>
    </alternativeName>
</protein>
<evidence type="ECO:0000256" key="9">
    <source>
        <dbReference type="ARBA" id="ARBA00022892"/>
    </source>
</evidence>
<evidence type="ECO:0000256" key="3">
    <source>
        <dbReference type="ARBA" id="ARBA00013507"/>
    </source>
</evidence>
<dbReference type="SMART" id="SM00320">
    <property type="entry name" value="WD40"/>
    <property type="match status" value="5"/>
</dbReference>
<keyword evidence="8" id="KW-0256">Endoplasmic reticulum</keyword>
<gene>
    <name evidence="14" type="ORF">SeMB42_g06214</name>
</gene>
<dbReference type="EMBL" id="QEAN01000335">
    <property type="protein sequence ID" value="TPX39868.1"/>
    <property type="molecule type" value="Genomic_DNA"/>
</dbReference>
<dbReference type="GO" id="GO:0030127">
    <property type="term" value="C:COPII vesicle coat"/>
    <property type="evidence" value="ECO:0007669"/>
    <property type="project" value="TreeGrafter"/>
</dbReference>
<comment type="similarity">
    <text evidence="2">Belongs to the WD repeat SEC31 family.</text>
</comment>
<feature type="region of interest" description="Disordered" evidence="13">
    <location>
        <begin position="1451"/>
        <end position="1495"/>
    </location>
</feature>
<dbReference type="SUPFAM" id="SSF50978">
    <property type="entry name" value="WD40 repeat-like"/>
    <property type="match status" value="1"/>
</dbReference>
<evidence type="ECO:0000256" key="5">
    <source>
        <dbReference type="ARBA" id="ARBA00022448"/>
    </source>
</evidence>
<keyword evidence="5" id="KW-0813">Transport</keyword>
<evidence type="ECO:0000313" key="15">
    <source>
        <dbReference type="Proteomes" id="UP000317494"/>
    </source>
</evidence>
<evidence type="ECO:0000256" key="11">
    <source>
        <dbReference type="ARBA" id="ARBA00025471"/>
    </source>
</evidence>
<keyword evidence="15" id="KW-1185">Reference proteome</keyword>
<feature type="repeat" description="WD" evidence="12">
    <location>
        <begin position="267"/>
        <end position="309"/>
    </location>
</feature>
<dbReference type="InterPro" id="IPR019775">
    <property type="entry name" value="WD40_repeat_CS"/>
</dbReference>
<dbReference type="VEuPathDB" id="FungiDB:SeMB42_g06214"/>
<comment type="subcellular location">
    <subcellularLocation>
        <location evidence="1">Endoplasmic reticulum</location>
    </subcellularLocation>
</comment>
<dbReference type="InterPro" id="IPR040251">
    <property type="entry name" value="SEC31-like"/>
</dbReference>